<evidence type="ECO:0000256" key="6">
    <source>
        <dbReference type="ARBA" id="ARBA00038019"/>
    </source>
</evidence>
<dbReference type="RefSeq" id="XP_064769317.1">
    <property type="nucleotide sequence ID" value="XM_064912266.1"/>
</dbReference>
<evidence type="ECO:0000313" key="8">
    <source>
        <dbReference type="EMBL" id="KAK7206284.1"/>
    </source>
</evidence>
<dbReference type="GeneID" id="90037778"/>
<evidence type="ECO:0000256" key="2">
    <source>
        <dbReference type="ARBA" id="ARBA00022664"/>
    </source>
</evidence>
<name>A0ABR1F8W9_9ASCO</name>
<evidence type="ECO:0008006" key="10">
    <source>
        <dbReference type="Google" id="ProtNLM"/>
    </source>
</evidence>
<evidence type="ECO:0000256" key="4">
    <source>
        <dbReference type="ARBA" id="ARBA00023187"/>
    </source>
</evidence>
<dbReference type="Pfam" id="PF23241">
    <property type="entry name" value="HAT_PRP39_C"/>
    <property type="match status" value="1"/>
</dbReference>
<comment type="subcellular location">
    <subcellularLocation>
        <location evidence="1">Nucleus</location>
    </subcellularLocation>
</comment>
<evidence type="ECO:0000256" key="3">
    <source>
        <dbReference type="ARBA" id="ARBA00022737"/>
    </source>
</evidence>
<keyword evidence="3" id="KW-0677">Repeat</keyword>
<dbReference type="Proteomes" id="UP001498771">
    <property type="component" value="Unassembled WGS sequence"/>
</dbReference>
<dbReference type="PANTHER" id="PTHR17204">
    <property type="entry name" value="PRE-MRNA PROCESSING PROTEIN PRP39-RELATED"/>
    <property type="match status" value="1"/>
</dbReference>
<accession>A0ABR1F8W9</accession>
<keyword evidence="2" id="KW-0507">mRNA processing</keyword>
<evidence type="ECO:0000256" key="1">
    <source>
        <dbReference type="ARBA" id="ARBA00004123"/>
    </source>
</evidence>
<feature type="region of interest" description="Disordered" evidence="7">
    <location>
        <begin position="546"/>
        <end position="573"/>
    </location>
</feature>
<evidence type="ECO:0000256" key="7">
    <source>
        <dbReference type="SAM" id="MobiDB-lite"/>
    </source>
</evidence>
<sequence>MAAHLDKRYQIDLYIEDPEWNRLHDLVGQDPDNFDNWENLIRATEAIDDGLGRSSKPEVIAEARKIFDAFLAKFPLLFGYWKRYADIEFAIAGSDAAELVYQRGVASITNSVDLWSSYCSFKMETCPDEDEVRELFDMAADIIGLDFLSHTFWDKYIEFEERMERQDLVFAVLARIIRIPMHQYARYFERYTTMGASQPVESLLPEEEVSKIKEEIRTELGESKSGAELEQEIRTRIHQVHVNIFNETQKETMSRWPFEAEIKRSYFHVTPLEEKELINWRKYLDFEEVEGDLPRIRFLYEKCLVATALYDEFWFRYVRWMTTQGEEHFEEVRNIYRRGAALFVPVGRPAFRIEYAHFEEAYGSLELALSILDSVLEEMPDNVETIIARGNLERRAYGLDSAIEYYKGALKLPNLSVYVKGAIVAEWAKLVYTIKGSVEEAREVFRWNEDQYLDSRYFWINYLRFEIDLPTSEELEPERYKNISYVINCVRSKARLPPLVVRDLSHIYMVYLLERGGPGSAREYKKIDCEVFGSFSIQRDHKLKISPDGTEEGANKLIKEANGQPPKPLDDATKIALDIPAADGQAA</sequence>
<reference evidence="8 9" key="1">
    <citation type="submission" date="2024-03" db="EMBL/GenBank/DDBJ databases">
        <title>Genome-scale model development and genomic sequencing of the oleaginous clade Lipomyces.</title>
        <authorList>
            <consortium name="Lawrence Berkeley National Laboratory"/>
            <person name="Czajka J.J."/>
            <person name="Han Y."/>
            <person name="Kim J."/>
            <person name="Mondo S.J."/>
            <person name="Hofstad B.A."/>
            <person name="Robles A."/>
            <person name="Haridas S."/>
            <person name="Riley R."/>
            <person name="LaButti K."/>
            <person name="Pangilinan J."/>
            <person name="Andreopoulos W."/>
            <person name="Lipzen A."/>
            <person name="Yan J."/>
            <person name="Wang M."/>
            <person name="Ng V."/>
            <person name="Grigoriev I.V."/>
            <person name="Spatafora J.W."/>
            <person name="Magnuson J.K."/>
            <person name="Baker S.E."/>
            <person name="Pomraning K.R."/>
        </authorList>
    </citation>
    <scope>NUCLEOTIDE SEQUENCE [LARGE SCALE GENOMIC DNA]</scope>
    <source>
        <strain evidence="8 9">Phaff 52-87</strain>
    </source>
</reference>
<dbReference type="InterPro" id="IPR059164">
    <property type="entry name" value="HAT_PRP39_C"/>
</dbReference>
<dbReference type="Pfam" id="PF23240">
    <property type="entry name" value="HAT_PRP39_N"/>
    <property type="match status" value="1"/>
</dbReference>
<dbReference type="EMBL" id="JBBJBU010000003">
    <property type="protein sequence ID" value="KAK7206284.1"/>
    <property type="molecule type" value="Genomic_DNA"/>
</dbReference>
<organism evidence="8 9">
    <name type="scientific">Myxozyma melibiosi</name>
    <dbReference type="NCBI Taxonomy" id="54550"/>
    <lineage>
        <taxon>Eukaryota</taxon>
        <taxon>Fungi</taxon>
        <taxon>Dikarya</taxon>
        <taxon>Ascomycota</taxon>
        <taxon>Saccharomycotina</taxon>
        <taxon>Lipomycetes</taxon>
        <taxon>Lipomycetales</taxon>
        <taxon>Lipomycetaceae</taxon>
        <taxon>Myxozyma</taxon>
    </lineage>
</organism>
<comment type="caution">
    <text evidence="8">The sequence shown here is derived from an EMBL/GenBank/DDBJ whole genome shotgun (WGS) entry which is preliminary data.</text>
</comment>
<dbReference type="SMART" id="SM00386">
    <property type="entry name" value="HAT"/>
    <property type="match status" value="7"/>
</dbReference>
<dbReference type="InterPro" id="IPR003107">
    <property type="entry name" value="HAT"/>
</dbReference>
<keyword evidence="4" id="KW-0508">mRNA splicing</keyword>
<dbReference type="PANTHER" id="PTHR17204:SF5">
    <property type="entry name" value="PRE-MRNA-PROCESSING FACTOR 39"/>
    <property type="match status" value="1"/>
</dbReference>
<gene>
    <name evidence="8" type="ORF">BZA70DRAFT_276220</name>
</gene>
<keyword evidence="9" id="KW-1185">Reference proteome</keyword>
<evidence type="ECO:0000313" key="9">
    <source>
        <dbReference type="Proteomes" id="UP001498771"/>
    </source>
</evidence>
<comment type="similarity">
    <text evidence="6">Belongs to the PRP39 family.</text>
</comment>
<keyword evidence="5" id="KW-0539">Nucleus</keyword>
<proteinExistence type="inferred from homology"/>
<dbReference type="Gene3D" id="1.25.40.10">
    <property type="entry name" value="Tetratricopeptide repeat domain"/>
    <property type="match status" value="2"/>
</dbReference>
<dbReference type="InterPro" id="IPR011990">
    <property type="entry name" value="TPR-like_helical_dom_sf"/>
</dbReference>
<evidence type="ECO:0000256" key="5">
    <source>
        <dbReference type="ARBA" id="ARBA00023242"/>
    </source>
</evidence>
<dbReference type="SUPFAM" id="SSF48452">
    <property type="entry name" value="TPR-like"/>
    <property type="match status" value="1"/>
</dbReference>
<protein>
    <recommendedName>
        <fullName evidence="10">Pre-mRNA-processing factor 39</fullName>
    </recommendedName>
</protein>